<dbReference type="Pfam" id="PF01223">
    <property type="entry name" value="Endonuclease_NS"/>
    <property type="match status" value="1"/>
</dbReference>
<evidence type="ECO:0000256" key="1">
    <source>
        <dbReference type="ARBA" id="ARBA00010052"/>
    </source>
</evidence>
<organism evidence="5 6">
    <name type="scientific">Aedes albopictus</name>
    <name type="common">Asian tiger mosquito</name>
    <name type="synonym">Stegomyia albopicta</name>
    <dbReference type="NCBI Taxonomy" id="7160"/>
    <lineage>
        <taxon>Eukaryota</taxon>
        <taxon>Metazoa</taxon>
        <taxon>Ecdysozoa</taxon>
        <taxon>Arthropoda</taxon>
        <taxon>Hexapoda</taxon>
        <taxon>Insecta</taxon>
        <taxon>Pterygota</taxon>
        <taxon>Neoptera</taxon>
        <taxon>Endopterygota</taxon>
        <taxon>Diptera</taxon>
        <taxon>Nematocera</taxon>
        <taxon>Culicoidea</taxon>
        <taxon>Culicidae</taxon>
        <taxon>Culicinae</taxon>
        <taxon>Aedini</taxon>
        <taxon>Aedes</taxon>
        <taxon>Stegomyia</taxon>
    </lineage>
</organism>
<evidence type="ECO:0000313" key="6">
    <source>
        <dbReference type="Proteomes" id="UP000069940"/>
    </source>
</evidence>
<keyword evidence="3" id="KW-0378">Hydrolase</keyword>
<keyword evidence="6" id="KW-1185">Reference proteome</keyword>
<name>A0ABM1Y203_AEDAL</name>
<dbReference type="InterPro" id="IPR044929">
    <property type="entry name" value="DNA/RNA_non-sp_Endonuclease_sf"/>
</dbReference>
<evidence type="ECO:0000313" key="5">
    <source>
        <dbReference type="EnsemblMetazoa" id="AALFPA23_004943.P6183"/>
    </source>
</evidence>
<dbReference type="GeneID" id="134290643"/>
<proteinExistence type="inferred from homology"/>
<dbReference type="EnsemblMetazoa" id="AALFPA23_004943.R6183">
    <property type="protein sequence ID" value="AALFPA23_004943.P6183"/>
    <property type="gene ID" value="AALFPA23_004943"/>
</dbReference>
<keyword evidence="2" id="KW-0540">Nuclease</keyword>
<keyword evidence="3" id="KW-0255">Endonuclease</keyword>
<dbReference type="PANTHER" id="PTHR13966:SF17">
    <property type="entry name" value="ENDONUCLEASE-RELATED"/>
    <property type="match status" value="1"/>
</dbReference>
<evidence type="ECO:0000256" key="2">
    <source>
        <dbReference type="ARBA" id="ARBA00022722"/>
    </source>
</evidence>
<sequence>MLYSQYNGDQLILHPRNGINGKNRVSAVIECVLGYSFRYVHDFRPLLITEVSCDFRVTGNVRTSRVPDQCPGSYNAVGFYVPFSIYGHRFFDLYYICFDETNATPIYTHHTVYGNEIQYRCTTSFRPVFKVPGFPKNLDVTSAYSQYNQENRLTALFASDSKPRESAMEYFDENYLQKGHLTPHADGLFTTWQWSSYFYINVVGMWERINNGNWKFLEEKVRTIANATKQNLDIYTGAYDTLSLCSLQHYCNKFTLSNGRIPVPKWLWKIVKSPENNAAIALVVSNNPFVDELPICGQGHESYGWNKNIVTGRTHGAVSYCSVQDLKRIVRNIPREALAPYILKVVYSNG</sequence>
<reference evidence="6" key="1">
    <citation type="journal article" date="2015" name="Proc. Natl. Acad. Sci. U.S.A.">
        <title>Genome sequence of the Asian Tiger mosquito, Aedes albopictus, reveals insights into its biology, genetics, and evolution.</title>
        <authorList>
            <person name="Chen X.G."/>
            <person name="Jiang X."/>
            <person name="Gu J."/>
            <person name="Xu M."/>
            <person name="Wu Y."/>
            <person name="Deng Y."/>
            <person name="Zhang C."/>
            <person name="Bonizzoni M."/>
            <person name="Dermauw W."/>
            <person name="Vontas J."/>
            <person name="Armbruster P."/>
            <person name="Huang X."/>
            <person name="Yang Y."/>
            <person name="Zhang H."/>
            <person name="He W."/>
            <person name="Peng H."/>
            <person name="Liu Y."/>
            <person name="Wu K."/>
            <person name="Chen J."/>
            <person name="Lirakis M."/>
            <person name="Topalis P."/>
            <person name="Van Leeuwen T."/>
            <person name="Hall A.B."/>
            <person name="Jiang X."/>
            <person name="Thorpe C."/>
            <person name="Mueller R.L."/>
            <person name="Sun C."/>
            <person name="Waterhouse R.M."/>
            <person name="Yan G."/>
            <person name="Tu Z.J."/>
            <person name="Fang X."/>
            <person name="James A.A."/>
        </authorList>
    </citation>
    <scope>NUCLEOTIDE SEQUENCE [LARGE SCALE GENOMIC DNA]</scope>
    <source>
        <strain evidence="6">Foshan</strain>
    </source>
</reference>
<dbReference type="Proteomes" id="UP000069940">
    <property type="component" value="Unassembled WGS sequence"/>
</dbReference>
<dbReference type="RefSeq" id="XP_062713805.1">
    <property type="nucleotide sequence ID" value="XM_062857821.1"/>
</dbReference>
<evidence type="ECO:0000259" key="4">
    <source>
        <dbReference type="SMART" id="SM00892"/>
    </source>
</evidence>
<protein>
    <recommendedName>
        <fullName evidence="4">DNA/RNA non-specific endonuclease/pyrophosphatase/phosphodiesterase domain-containing protein</fullName>
    </recommendedName>
</protein>
<dbReference type="InterPro" id="IPR001604">
    <property type="entry name" value="Endo_G_ENPP1-like_dom"/>
</dbReference>
<dbReference type="InterPro" id="IPR040255">
    <property type="entry name" value="Non-specific_endonuclease"/>
</dbReference>
<dbReference type="SUPFAM" id="SSF54060">
    <property type="entry name" value="His-Me finger endonucleases"/>
    <property type="match status" value="1"/>
</dbReference>
<comment type="similarity">
    <text evidence="1">Belongs to the DNA/RNA non-specific endonuclease family.</text>
</comment>
<evidence type="ECO:0000256" key="3">
    <source>
        <dbReference type="ARBA" id="ARBA00022759"/>
    </source>
</evidence>
<dbReference type="SMART" id="SM00892">
    <property type="entry name" value="Endonuclease_NS"/>
    <property type="match status" value="1"/>
</dbReference>
<dbReference type="PANTHER" id="PTHR13966">
    <property type="entry name" value="ENDONUCLEASE RELATED"/>
    <property type="match status" value="1"/>
</dbReference>
<feature type="domain" description="DNA/RNA non-specific endonuclease/pyrophosphatase/phosphodiesterase" evidence="4">
    <location>
        <begin position="90"/>
        <end position="327"/>
    </location>
</feature>
<reference evidence="5" key="2">
    <citation type="submission" date="2025-05" db="UniProtKB">
        <authorList>
            <consortium name="EnsemblMetazoa"/>
        </authorList>
    </citation>
    <scope>IDENTIFICATION</scope>
    <source>
        <strain evidence="5">Foshan</strain>
    </source>
</reference>
<dbReference type="Gene3D" id="3.40.570.10">
    <property type="entry name" value="Extracellular Endonuclease, subunit A"/>
    <property type="match status" value="1"/>
</dbReference>
<accession>A0ABM1Y203</accession>
<dbReference type="InterPro" id="IPR044925">
    <property type="entry name" value="His-Me_finger_sf"/>
</dbReference>